<dbReference type="InterPro" id="IPR036390">
    <property type="entry name" value="WH_DNA-bd_sf"/>
</dbReference>
<dbReference type="Gene3D" id="1.10.10.10">
    <property type="entry name" value="Winged helix-like DNA-binding domain superfamily/Winged helix DNA-binding domain"/>
    <property type="match status" value="1"/>
</dbReference>
<dbReference type="InterPro" id="IPR036388">
    <property type="entry name" value="WH-like_DNA-bd_sf"/>
</dbReference>
<dbReference type="RefSeq" id="WP_160952829.1">
    <property type="nucleotide sequence ID" value="NZ_WWEQ01000015.1"/>
</dbReference>
<feature type="domain" description="HTH marR-type" evidence="1">
    <location>
        <begin position="1"/>
        <end position="137"/>
    </location>
</feature>
<dbReference type="Pfam" id="PF01047">
    <property type="entry name" value="MarR"/>
    <property type="match status" value="1"/>
</dbReference>
<accession>A0A6N9H5M9</accession>
<dbReference type="SUPFAM" id="SSF46785">
    <property type="entry name" value="Winged helix' DNA-binding domain"/>
    <property type="match status" value="1"/>
</dbReference>
<dbReference type="SMART" id="SM00347">
    <property type="entry name" value="HTH_MARR"/>
    <property type="match status" value="1"/>
</dbReference>
<dbReference type="AlphaFoldDB" id="A0A6N9H5M9"/>
<keyword evidence="3" id="KW-1185">Reference proteome</keyword>
<gene>
    <name evidence="2" type="ORF">GSY69_05285</name>
</gene>
<dbReference type="EMBL" id="WWEQ01000015">
    <property type="protein sequence ID" value="MYM19397.1"/>
    <property type="molecule type" value="Genomic_DNA"/>
</dbReference>
<reference evidence="2 3" key="1">
    <citation type="submission" date="2020-01" db="EMBL/GenBank/DDBJ databases">
        <authorList>
            <person name="Deng T."/>
        </authorList>
    </citation>
    <scope>NUCLEOTIDE SEQUENCE [LARGE SCALE GENOMIC DNA]</scope>
    <source>
        <strain evidence="2 3">5221</strain>
    </source>
</reference>
<organism evidence="2 3">
    <name type="scientific">Brevibacterium rongguiense</name>
    <dbReference type="NCBI Taxonomy" id="2695267"/>
    <lineage>
        <taxon>Bacteria</taxon>
        <taxon>Bacillati</taxon>
        <taxon>Actinomycetota</taxon>
        <taxon>Actinomycetes</taxon>
        <taxon>Micrococcales</taxon>
        <taxon>Brevibacteriaceae</taxon>
        <taxon>Brevibacterium</taxon>
    </lineage>
</organism>
<evidence type="ECO:0000313" key="2">
    <source>
        <dbReference type="EMBL" id="MYM19397.1"/>
    </source>
</evidence>
<sequence>MNLDDLSSDLVTVGGRLIRRLGRETRTGESASVWRALSVIEQYESVTIGGLAKAYGSSQPAATKLASRLEEAGLVERRHDADDARVSRLTLAGAGRARLSAERAIAADYLKPMMADLTAADHRAIARTVEILSAFIDGQPGMPDLPAALTPG</sequence>
<dbReference type="GO" id="GO:0003700">
    <property type="term" value="F:DNA-binding transcription factor activity"/>
    <property type="evidence" value="ECO:0007669"/>
    <property type="project" value="InterPro"/>
</dbReference>
<dbReference type="InterPro" id="IPR052526">
    <property type="entry name" value="HTH-type_Bedaq_tolerance"/>
</dbReference>
<dbReference type="PANTHER" id="PTHR39515:SF2">
    <property type="entry name" value="HTH-TYPE TRANSCRIPTIONAL REGULATOR RV0880"/>
    <property type="match status" value="1"/>
</dbReference>
<protein>
    <submittedName>
        <fullName evidence="2">MarR family transcriptional regulator</fullName>
    </submittedName>
</protein>
<evidence type="ECO:0000313" key="3">
    <source>
        <dbReference type="Proteomes" id="UP000469215"/>
    </source>
</evidence>
<dbReference type="Proteomes" id="UP000469215">
    <property type="component" value="Unassembled WGS sequence"/>
</dbReference>
<proteinExistence type="predicted"/>
<comment type="caution">
    <text evidence="2">The sequence shown here is derived from an EMBL/GenBank/DDBJ whole genome shotgun (WGS) entry which is preliminary data.</text>
</comment>
<evidence type="ECO:0000259" key="1">
    <source>
        <dbReference type="PROSITE" id="PS50995"/>
    </source>
</evidence>
<name>A0A6N9H5M9_9MICO</name>
<dbReference type="InterPro" id="IPR000835">
    <property type="entry name" value="HTH_MarR-typ"/>
</dbReference>
<dbReference type="PANTHER" id="PTHR39515">
    <property type="entry name" value="CONSERVED PROTEIN"/>
    <property type="match status" value="1"/>
</dbReference>
<dbReference type="PROSITE" id="PS50995">
    <property type="entry name" value="HTH_MARR_2"/>
    <property type="match status" value="1"/>
</dbReference>